<dbReference type="RefSeq" id="WP_317329193.1">
    <property type="nucleotide sequence ID" value="NZ_JAWJZA010000009.1"/>
</dbReference>
<evidence type="ECO:0000256" key="1">
    <source>
        <dbReference type="SAM" id="SignalP"/>
    </source>
</evidence>
<dbReference type="SUPFAM" id="SSF53474">
    <property type="entry name" value="alpha/beta-Hydrolases"/>
    <property type="match status" value="1"/>
</dbReference>
<feature type="chain" id="PRO_5047140657" description="Alpha/beta hydrolase" evidence="1">
    <location>
        <begin position="22"/>
        <end position="215"/>
    </location>
</feature>
<organism evidence="2 3">
    <name type="scientific">Veillonella absiana</name>
    <dbReference type="NCBI Taxonomy" id="3079305"/>
    <lineage>
        <taxon>Bacteria</taxon>
        <taxon>Bacillati</taxon>
        <taxon>Bacillota</taxon>
        <taxon>Negativicutes</taxon>
        <taxon>Veillonellales</taxon>
        <taxon>Veillonellaceae</taxon>
        <taxon>Veillonella</taxon>
    </lineage>
</organism>
<accession>A0ABU3Z5Y2</accession>
<evidence type="ECO:0000313" key="2">
    <source>
        <dbReference type="EMBL" id="MDV5087326.1"/>
    </source>
</evidence>
<keyword evidence="3" id="KW-1185">Reference proteome</keyword>
<keyword evidence="1" id="KW-0732">Signal</keyword>
<sequence>MKKRLLIACLVLLSAVSTTHAYVEVKDNLIVPLDDRAVREVIFKAQLAKVNQQNVLLRYELVRAQYDGQAVSGDFHSNDSSYDTNNIKELAMIYQYNVTKQMNGAINSKMNARFAYRNEQLKDIRPESARAEEWFNSLNTYYDSVEVGADVFDAVKAKTLVLAGEKDANAPLQTVIDAYHLLPDAELGIVPNAPHPVLITDFDQAWPMIEKFLAK</sequence>
<dbReference type="Gene3D" id="3.40.50.1820">
    <property type="entry name" value="alpha/beta hydrolase"/>
    <property type="match status" value="1"/>
</dbReference>
<name>A0ABU3Z5Y2_9FIRM</name>
<dbReference type="Proteomes" id="UP001272515">
    <property type="component" value="Unassembled WGS sequence"/>
</dbReference>
<proteinExistence type="predicted"/>
<evidence type="ECO:0008006" key="4">
    <source>
        <dbReference type="Google" id="ProtNLM"/>
    </source>
</evidence>
<dbReference type="EMBL" id="JAWJZB010000001">
    <property type="protein sequence ID" value="MDV5087326.1"/>
    <property type="molecule type" value="Genomic_DNA"/>
</dbReference>
<protein>
    <recommendedName>
        <fullName evidence="4">Alpha/beta hydrolase</fullName>
    </recommendedName>
</protein>
<reference evidence="2 3" key="1">
    <citation type="submission" date="2023-10" db="EMBL/GenBank/DDBJ databases">
        <title>Veillonella sp. nov., isolated from a pig farm feces dump.</title>
        <authorList>
            <person name="Chang Y.-H."/>
        </authorList>
    </citation>
    <scope>NUCLEOTIDE SEQUENCE [LARGE SCALE GENOMIC DNA]</scope>
    <source>
        <strain evidence="2 3">YH-vei2233</strain>
    </source>
</reference>
<comment type="caution">
    <text evidence="2">The sequence shown here is derived from an EMBL/GenBank/DDBJ whole genome shotgun (WGS) entry which is preliminary data.</text>
</comment>
<dbReference type="InterPro" id="IPR029058">
    <property type="entry name" value="AB_hydrolase_fold"/>
</dbReference>
<evidence type="ECO:0000313" key="3">
    <source>
        <dbReference type="Proteomes" id="UP001272515"/>
    </source>
</evidence>
<feature type="signal peptide" evidence="1">
    <location>
        <begin position="1"/>
        <end position="21"/>
    </location>
</feature>
<gene>
    <name evidence="2" type="ORF">RVY80_00435</name>
</gene>